<dbReference type="AlphaFoldDB" id="A0A1X2H8T9"/>
<comment type="caution">
    <text evidence="2">The sequence shown here is derived from an EMBL/GenBank/DDBJ whole genome shotgun (WGS) entry which is preliminary data.</text>
</comment>
<gene>
    <name evidence="2" type="ORF">BCR43DRAFT_494895</name>
</gene>
<evidence type="ECO:0000256" key="1">
    <source>
        <dbReference type="SAM" id="SignalP"/>
    </source>
</evidence>
<dbReference type="InParanoid" id="A0A1X2H8T9"/>
<name>A0A1X2H8T9_SYNRA</name>
<evidence type="ECO:0008006" key="4">
    <source>
        <dbReference type="Google" id="ProtNLM"/>
    </source>
</evidence>
<proteinExistence type="predicted"/>
<evidence type="ECO:0000313" key="3">
    <source>
        <dbReference type="Proteomes" id="UP000242180"/>
    </source>
</evidence>
<keyword evidence="1" id="KW-0732">Signal</keyword>
<protein>
    <recommendedName>
        <fullName evidence="4">Secreted protein</fullName>
    </recommendedName>
</protein>
<keyword evidence="3" id="KW-1185">Reference proteome</keyword>
<feature type="signal peptide" evidence="1">
    <location>
        <begin position="1"/>
        <end position="19"/>
    </location>
</feature>
<dbReference type="Proteomes" id="UP000242180">
    <property type="component" value="Unassembled WGS sequence"/>
</dbReference>
<evidence type="ECO:0000313" key="2">
    <source>
        <dbReference type="EMBL" id="ORY94965.1"/>
    </source>
</evidence>
<organism evidence="2 3">
    <name type="scientific">Syncephalastrum racemosum</name>
    <name type="common">Filamentous fungus</name>
    <dbReference type="NCBI Taxonomy" id="13706"/>
    <lineage>
        <taxon>Eukaryota</taxon>
        <taxon>Fungi</taxon>
        <taxon>Fungi incertae sedis</taxon>
        <taxon>Mucoromycota</taxon>
        <taxon>Mucoromycotina</taxon>
        <taxon>Mucoromycetes</taxon>
        <taxon>Mucorales</taxon>
        <taxon>Syncephalastraceae</taxon>
        <taxon>Syncephalastrum</taxon>
    </lineage>
</organism>
<reference evidence="2 3" key="1">
    <citation type="submission" date="2016-07" db="EMBL/GenBank/DDBJ databases">
        <title>Pervasive Adenine N6-methylation of Active Genes in Fungi.</title>
        <authorList>
            <consortium name="DOE Joint Genome Institute"/>
            <person name="Mondo S.J."/>
            <person name="Dannebaum R.O."/>
            <person name="Kuo R.C."/>
            <person name="Labutti K."/>
            <person name="Haridas S."/>
            <person name="Kuo A."/>
            <person name="Salamov A."/>
            <person name="Ahrendt S.R."/>
            <person name="Lipzen A."/>
            <person name="Sullivan W."/>
            <person name="Andreopoulos W.B."/>
            <person name="Clum A."/>
            <person name="Lindquist E."/>
            <person name="Daum C."/>
            <person name="Ramamoorthy G.K."/>
            <person name="Gryganskyi A."/>
            <person name="Culley D."/>
            <person name="Magnuson J.K."/>
            <person name="James T.Y."/>
            <person name="O'Malley M.A."/>
            <person name="Stajich J.E."/>
            <person name="Spatafora J.W."/>
            <person name="Visel A."/>
            <person name="Grigoriev I.V."/>
        </authorList>
    </citation>
    <scope>NUCLEOTIDE SEQUENCE [LARGE SCALE GENOMIC DNA]</scope>
    <source>
        <strain evidence="2 3">NRRL 2496</strain>
    </source>
</reference>
<dbReference type="EMBL" id="MCGN01000007">
    <property type="protein sequence ID" value="ORY94965.1"/>
    <property type="molecule type" value="Genomic_DNA"/>
</dbReference>
<accession>A0A1X2H8T9</accession>
<feature type="chain" id="PRO_5012416994" description="Secreted protein" evidence="1">
    <location>
        <begin position="20"/>
        <end position="90"/>
    </location>
</feature>
<sequence>MFVMFVGLIVFLCQIQNQGVPAPWVGVVRRGSFNTLIHFCTDLRKFKRFKTSKSANKTVCEKKKKRKKTSPSVTRTSHTSLCGFCHPRTV</sequence>